<keyword evidence="4" id="KW-0274">FAD</keyword>
<dbReference type="InterPro" id="IPR036188">
    <property type="entry name" value="FAD/NAD-bd_sf"/>
</dbReference>
<comment type="cofactor">
    <cofactor evidence="1">
        <name>FAD</name>
        <dbReference type="ChEBI" id="CHEBI:57692"/>
    </cofactor>
</comment>
<dbReference type="PANTHER" id="PTHR43429">
    <property type="entry name" value="PYRIDINE NUCLEOTIDE-DISULFIDE OXIDOREDUCTASE DOMAIN-CONTAINING"/>
    <property type="match status" value="1"/>
</dbReference>
<gene>
    <name evidence="8" type="ORF">jhhlp_007771</name>
</gene>
<dbReference type="InterPro" id="IPR001763">
    <property type="entry name" value="Rhodanese-like_dom"/>
</dbReference>
<evidence type="ECO:0000256" key="1">
    <source>
        <dbReference type="ARBA" id="ARBA00001974"/>
    </source>
</evidence>
<dbReference type="InParanoid" id="A0A2N3N0H9"/>
<dbReference type="AlphaFoldDB" id="A0A2N3N0H9"/>
<dbReference type="SMART" id="SM00450">
    <property type="entry name" value="RHOD"/>
    <property type="match status" value="1"/>
</dbReference>
<evidence type="ECO:0000313" key="8">
    <source>
        <dbReference type="EMBL" id="PKS05938.1"/>
    </source>
</evidence>
<dbReference type="SUPFAM" id="SSF55424">
    <property type="entry name" value="FAD/NAD-linked reductases, dimerisation (C-terminal) domain"/>
    <property type="match status" value="1"/>
</dbReference>
<evidence type="ECO:0000313" key="9">
    <source>
        <dbReference type="Proteomes" id="UP000233524"/>
    </source>
</evidence>
<keyword evidence="6" id="KW-0676">Redox-active center</keyword>
<dbReference type="STRING" id="41688.A0A2N3N0H9"/>
<dbReference type="SUPFAM" id="SSF51905">
    <property type="entry name" value="FAD/NAD(P)-binding domain"/>
    <property type="match status" value="1"/>
</dbReference>
<evidence type="ECO:0000256" key="5">
    <source>
        <dbReference type="ARBA" id="ARBA00023002"/>
    </source>
</evidence>
<dbReference type="Proteomes" id="UP000233524">
    <property type="component" value="Unassembled WGS sequence"/>
</dbReference>
<dbReference type="Pfam" id="PF07992">
    <property type="entry name" value="Pyr_redox_2"/>
    <property type="match status" value="1"/>
</dbReference>
<dbReference type="Gene3D" id="3.50.50.60">
    <property type="entry name" value="FAD/NAD(P)-binding domain"/>
    <property type="match status" value="2"/>
</dbReference>
<organism evidence="8 9">
    <name type="scientific">Lomentospora prolificans</name>
    <dbReference type="NCBI Taxonomy" id="41688"/>
    <lineage>
        <taxon>Eukaryota</taxon>
        <taxon>Fungi</taxon>
        <taxon>Dikarya</taxon>
        <taxon>Ascomycota</taxon>
        <taxon>Pezizomycotina</taxon>
        <taxon>Sordariomycetes</taxon>
        <taxon>Hypocreomycetidae</taxon>
        <taxon>Microascales</taxon>
        <taxon>Microascaceae</taxon>
        <taxon>Lomentospora</taxon>
    </lineage>
</organism>
<dbReference type="PROSITE" id="PS51257">
    <property type="entry name" value="PROKAR_LIPOPROTEIN"/>
    <property type="match status" value="1"/>
</dbReference>
<keyword evidence="3" id="KW-0285">Flavoprotein</keyword>
<dbReference type="PROSITE" id="PS50206">
    <property type="entry name" value="RHODANESE_3"/>
    <property type="match status" value="1"/>
</dbReference>
<evidence type="ECO:0000256" key="2">
    <source>
        <dbReference type="ARBA" id="ARBA00009130"/>
    </source>
</evidence>
<evidence type="ECO:0000256" key="4">
    <source>
        <dbReference type="ARBA" id="ARBA00022827"/>
    </source>
</evidence>
<dbReference type="PRINTS" id="PR00368">
    <property type="entry name" value="FADPNR"/>
</dbReference>
<keyword evidence="9" id="KW-1185">Reference proteome</keyword>
<dbReference type="EMBL" id="NLAX01001139">
    <property type="protein sequence ID" value="PKS05938.1"/>
    <property type="molecule type" value="Genomic_DNA"/>
</dbReference>
<dbReference type="PANTHER" id="PTHR43429:SF1">
    <property type="entry name" value="NAD(P)H SULFUR OXIDOREDUCTASE (COA-DEPENDENT)"/>
    <property type="match status" value="1"/>
</dbReference>
<dbReference type="GO" id="GO:0016491">
    <property type="term" value="F:oxidoreductase activity"/>
    <property type="evidence" value="ECO:0007669"/>
    <property type="project" value="UniProtKB-KW"/>
</dbReference>
<dbReference type="InterPro" id="IPR050260">
    <property type="entry name" value="FAD-bd_OxRdtase"/>
</dbReference>
<name>A0A2N3N0H9_9PEZI</name>
<evidence type="ECO:0000256" key="3">
    <source>
        <dbReference type="ARBA" id="ARBA00022630"/>
    </source>
</evidence>
<dbReference type="InterPro" id="IPR036873">
    <property type="entry name" value="Rhodanese-like_dom_sf"/>
</dbReference>
<accession>A0A2N3N0H9</accession>
<evidence type="ECO:0000256" key="6">
    <source>
        <dbReference type="ARBA" id="ARBA00023284"/>
    </source>
</evidence>
<comment type="similarity">
    <text evidence="2">Belongs to the class-III pyridine nucleotide-disulfide oxidoreductase family.</text>
</comment>
<dbReference type="SUPFAM" id="SSF52821">
    <property type="entry name" value="Rhodanese/Cell cycle control phosphatase"/>
    <property type="match status" value="1"/>
</dbReference>
<keyword evidence="5" id="KW-0560">Oxidoreductase</keyword>
<dbReference type="VEuPathDB" id="FungiDB:jhhlp_007771"/>
<proteinExistence type="inferred from homology"/>
<dbReference type="PRINTS" id="PR00411">
    <property type="entry name" value="PNDRDTASEI"/>
</dbReference>
<dbReference type="InterPro" id="IPR016156">
    <property type="entry name" value="FAD/NAD-linked_Rdtase_dimer_sf"/>
</dbReference>
<comment type="caution">
    <text evidence="8">The sequence shown here is derived from an EMBL/GenBank/DDBJ whole genome shotgun (WGS) entry which is preliminary data.</text>
</comment>
<sequence length="568" mass="61793">MGQSRNIVIVGGVAGGMSCAARLRRLDEDARIVLIEKGPYVSYANCGIPYALGGVIKSEAKLHVMTIEKAKAWFNIEIHVNTELLRIDRSGKTIQVKSESTDTPEIIAYDKLVLALGAESFRPPIKGIDSPHVFTLQTIPQLRQIDSFITQTVPKSQHAVVIGGGFIGLETTENLIYRGMSVTLLEAAPHVMPTMDADMAEPLHKEIRRNGVRLMTGVNIVDIVASSDNQPAYVTVRNTQEITIPADLVIVATGVRPRTAIADQAGLQISKGGVTVNKHMQTSDPDIYAVGDMIASPHLISGTDMNLSLAGPANRQGRLAADHICGRDTKYRGNVGTAVCKVFDQTAGTVGFSNEMLKRLGKTFDYVTVHPPDHAGYYPGAVPLTMRVAFEVPSGALLGAQIVGQKGVDKRIDVLAMAMRAGMTIEDLEHVELSYAPPYGSAKDPVNMAGFCASNVLNKDVNIIHAEDLASGSRKPEDLEIIDVRSPEEFQQDRFKAAKNIPLNNLRERIREIRGTTQVLVYCRVGYRGYLASRILKQKGFDVYNLDGGLQTISEGGYDSLYEKGSRH</sequence>
<dbReference type="OrthoDB" id="361797at2759"/>
<dbReference type="Gene3D" id="3.40.250.10">
    <property type="entry name" value="Rhodanese-like domain"/>
    <property type="match status" value="1"/>
</dbReference>
<dbReference type="InterPro" id="IPR023753">
    <property type="entry name" value="FAD/NAD-binding_dom"/>
</dbReference>
<dbReference type="Pfam" id="PF00581">
    <property type="entry name" value="Rhodanese"/>
    <property type="match status" value="1"/>
</dbReference>
<dbReference type="InterPro" id="IPR004099">
    <property type="entry name" value="Pyr_nucl-diS_OxRdtase_dimer"/>
</dbReference>
<reference evidence="8 9" key="1">
    <citation type="journal article" date="2017" name="G3 (Bethesda)">
        <title>First Draft Genome Sequence of the Pathogenic Fungus Lomentospora prolificans (Formerly Scedosporium prolificans).</title>
        <authorList>
            <person name="Luo R."/>
            <person name="Zimin A."/>
            <person name="Workman R."/>
            <person name="Fan Y."/>
            <person name="Pertea G."/>
            <person name="Grossman N."/>
            <person name="Wear M.P."/>
            <person name="Jia B."/>
            <person name="Miller H."/>
            <person name="Casadevall A."/>
            <person name="Timp W."/>
            <person name="Zhang S.X."/>
            <person name="Salzberg S.L."/>
        </authorList>
    </citation>
    <scope>NUCLEOTIDE SEQUENCE [LARGE SCALE GENOMIC DNA]</scope>
    <source>
        <strain evidence="8 9">JHH-5317</strain>
    </source>
</reference>
<dbReference type="Pfam" id="PF02852">
    <property type="entry name" value="Pyr_redox_dim"/>
    <property type="match status" value="1"/>
</dbReference>
<protein>
    <recommendedName>
        <fullName evidence="7">Rhodanese domain-containing protein</fullName>
    </recommendedName>
</protein>
<feature type="domain" description="Rhodanese" evidence="7">
    <location>
        <begin position="475"/>
        <end position="562"/>
    </location>
</feature>
<evidence type="ECO:0000259" key="7">
    <source>
        <dbReference type="PROSITE" id="PS50206"/>
    </source>
</evidence>